<dbReference type="AlphaFoldDB" id="A0A067N468"/>
<evidence type="ECO:0000256" key="2">
    <source>
        <dbReference type="ARBA" id="ARBA00009199"/>
    </source>
</evidence>
<reference evidence="9" key="1">
    <citation type="journal article" date="2014" name="Proc. Natl. Acad. Sci. U.S.A.">
        <title>Extensive sampling of basidiomycete genomes demonstrates inadequacy of the white-rot/brown-rot paradigm for wood decay fungi.</title>
        <authorList>
            <person name="Riley R."/>
            <person name="Salamov A.A."/>
            <person name="Brown D.W."/>
            <person name="Nagy L.G."/>
            <person name="Floudas D."/>
            <person name="Held B.W."/>
            <person name="Levasseur A."/>
            <person name="Lombard V."/>
            <person name="Morin E."/>
            <person name="Otillar R."/>
            <person name="Lindquist E.A."/>
            <person name="Sun H."/>
            <person name="LaButti K.M."/>
            <person name="Schmutz J."/>
            <person name="Jabbour D."/>
            <person name="Luo H."/>
            <person name="Baker S.E."/>
            <person name="Pisabarro A.G."/>
            <person name="Walton J.D."/>
            <person name="Blanchette R.A."/>
            <person name="Henrissat B."/>
            <person name="Martin F."/>
            <person name="Cullen D."/>
            <person name="Hibbett D.S."/>
            <person name="Grigoriev I.V."/>
        </authorList>
    </citation>
    <scope>NUCLEOTIDE SEQUENCE [LARGE SCALE GENOMIC DNA]</scope>
    <source>
        <strain evidence="9">FD-172 SS1</strain>
    </source>
</reference>
<evidence type="ECO:0000256" key="3">
    <source>
        <dbReference type="ARBA" id="ARBA00012922"/>
    </source>
</evidence>
<dbReference type="Pfam" id="PF01425">
    <property type="entry name" value="Amidase"/>
    <property type="match status" value="1"/>
</dbReference>
<dbReference type="InterPro" id="IPR036928">
    <property type="entry name" value="AS_sf"/>
</dbReference>
<name>A0A067N468_BOTB1</name>
<dbReference type="PANTHER" id="PTHR45847:SF6">
    <property type="entry name" value="FATTY ACID AMIDE HYDROLASE"/>
    <property type="match status" value="1"/>
</dbReference>
<dbReference type="Gene3D" id="3.90.1300.10">
    <property type="entry name" value="Amidase signature (AS) domain"/>
    <property type="match status" value="1"/>
</dbReference>
<dbReference type="EMBL" id="KL198020">
    <property type="protein sequence ID" value="KDQ18907.1"/>
    <property type="molecule type" value="Genomic_DNA"/>
</dbReference>
<gene>
    <name evidence="8" type="ORF">BOTBODRAFT_28382</name>
</gene>
<sequence length="576" mass="62786">MWPFSSARQEWMAIISGKKSRQANLVNETAKLLGEPAQTGMFDAYLNASASEIVQHIQNEDEGWTATNVLQAYIQRAIATHKKTNCLTEIMFAQALAEAEELDREFMATKKIRGPLHGVPMSVKDLFNIKGFDSTIGYTSFANIPADDDAYLVKLIRQAGGIVFAKTNVPQTMLSFECSNPLWGRTLNPWSAAHTSGGSSGGEAVLVASDAVALGWGSDIGGSLRIPAHFSGAYSLKPGSDRICRQGCTAAAPGSTGIAVVAGPIGRSVSDIELACKVVFGNSPSGPYALPPVPYRDVTLPSKLRVGYYISDDFVQTSPPCQRAVLETIAALRKQGHECIEFMPPRLWELVVLFSEISSAEGYKTMMSHLKHDPLEPSLFLLRYSPMLPAFIRRFASWVVEKLTGDKIYPRLIRAARVKPIGELWKSFYRATTYHAEFQKEVWDANKFDVIIAPVSASPALPHGATKQLAPLAGATIFYNLLDIPVGIVPVLRVDPAKDQLTDKWRATCVNHGSKILQGKLYDGPNAPYNPEKMKGLPIGVQIVGKKWEEEKVVAVMDVVDKALGPRGFGPGQGAR</sequence>
<dbReference type="GO" id="GO:0004040">
    <property type="term" value="F:amidase activity"/>
    <property type="evidence" value="ECO:0007669"/>
    <property type="project" value="UniProtKB-EC"/>
</dbReference>
<dbReference type="InterPro" id="IPR020556">
    <property type="entry name" value="Amidase_CS"/>
</dbReference>
<feature type="binding site" evidence="6">
    <location>
        <position position="199"/>
    </location>
    <ligand>
        <name>substrate</name>
    </ligand>
</feature>
<dbReference type="PANTHER" id="PTHR45847">
    <property type="entry name" value="FATTY ACID AMIDE HYDROLASE"/>
    <property type="match status" value="1"/>
</dbReference>
<evidence type="ECO:0000256" key="1">
    <source>
        <dbReference type="ARBA" id="ARBA00001311"/>
    </source>
</evidence>
<dbReference type="PROSITE" id="PS00571">
    <property type="entry name" value="AMIDASES"/>
    <property type="match status" value="1"/>
</dbReference>
<protein>
    <recommendedName>
        <fullName evidence="3">amidase</fullName>
        <ecNumber evidence="3">3.5.1.4</ecNumber>
    </recommendedName>
</protein>
<dbReference type="GO" id="GO:0017064">
    <property type="term" value="F:fatty acid amide hydrolase activity"/>
    <property type="evidence" value="ECO:0007669"/>
    <property type="project" value="TreeGrafter"/>
</dbReference>
<evidence type="ECO:0000256" key="4">
    <source>
        <dbReference type="ARBA" id="ARBA00022801"/>
    </source>
</evidence>
<feature type="active site" description="Charge relay system" evidence="5">
    <location>
        <position position="199"/>
    </location>
</feature>
<evidence type="ECO:0000256" key="5">
    <source>
        <dbReference type="PIRSR" id="PIRSR001221-1"/>
    </source>
</evidence>
<evidence type="ECO:0000313" key="9">
    <source>
        <dbReference type="Proteomes" id="UP000027195"/>
    </source>
</evidence>
<evidence type="ECO:0000313" key="8">
    <source>
        <dbReference type="EMBL" id="KDQ18907.1"/>
    </source>
</evidence>
<comment type="similarity">
    <text evidence="2">Belongs to the amidase family.</text>
</comment>
<keyword evidence="9" id="KW-1185">Reference proteome</keyword>
<accession>A0A067N468</accession>
<organism evidence="8 9">
    <name type="scientific">Botryobasidium botryosum (strain FD-172 SS1)</name>
    <dbReference type="NCBI Taxonomy" id="930990"/>
    <lineage>
        <taxon>Eukaryota</taxon>
        <taxon>Fungi</taxon>
        <taxon>Dikarya</taxon>
        <taxon>Basidiomycota</taxon>
        <taxon>Agaricomycotina</taxon>
        <taxon>Agaricomycetes</taxon>
        <taxon>Cantharellales</taxon>
        <taxon>Botryobasidiaceae</taxon>
        <taxon>Botryobasidium</taxon>
    </lineage>
</organism>
<keyword evidence="4" id="KW-0378">Hydrolase</keyword>
<dbReference type="InterPro" id="IPR023631">
    <property type="entry name" value="Amidase_dom"/>
</dbReference>
<dbReference type="Proteomes" id="UP000027195">
    <property type="component" value="Unassembled WGS sequence"/>
</dbReference>
<dbReference type="OrthoDB" id="6428749at2759"/>
<evidence type="ECO:0000256" key="6">
    <source>
        <dbReference type="PIRSR" id="PIRSR001221-2"/>
    </source>
</evidence>
<dbReference type="STRING" id="930990.A0A067N468"/>
<feature type="domain" description="Amidase" evidence="7">
    <location>
        <begin position="69"/>
        <end position="553"/>
    </location>
</feature>
<feature type="active site" description="Acyl-ester intermediate" evidence="5">
    <location>
        <position position="223"/>
    </location>
</feature>
<dbReference type="GO" id="GO:0009062">
    <property type="term" value="P:fatty acid catabolic process"/>
    <property type="evidence" value="ECO:0007669"/>
    <property type="project" value="TreeGrafter"/>
</dbReference>
<dbReference type="InterPro" id="IPR052096">
    <property type="entry name" value="Endocannabinoid_amidase"/>
</dbReference>
<dbReference type="FunFam" id="3.90.1300.10:FF:000003">
    <property type="entry name" value="Amidase signature enzyme"/>
    <property type="match status" value="1"/>
</dbReference>
<feature type="active site" description="Charge relay system" evidence="5">
    <location>
        <position position="124"/>
    </location>
</feature>
<dbReference type="InParanoid" id="A0A067N468"/>
<evidence type="ECO:0000259" key="7">
    <source>
        <dbReference type="Pfam" id="PF01425"/>
    </source>
</evidence>
<dbReference type="SUPFAM" id="SSF75304">
    <property type="entry name" value="Amidase signature (AS) enzymes"/>
    <property type="match status" value="1"/>
</dbReference>
<proteinExistence type="inferred from homology"/>
<feature type="binding site" evidence="6">
    <location>
        <begin position="220"/>
        <end position="223"/>
    </location>
    <ligand>
        <name>substrate</name>
    </ligand>
</feature>
<dbReference type="HOGENOM" id="CLU_009600_9_3_1"/>
<dbReference type="PIRSF" id="PIRSF001221">
    <property type="entry name" value="Amidase_fungi"/>
    <property type="match status" value="1"/>
</dbReference>
<comment type="catalytic activity">
    <reaction evidence="1">
        <text>a monocarboxylic acid amide + H2O = a monocarboxylate + NH4(+)</text>
        <dbReference type="Rhea" id="RHEA:12020"/>
        <dbReference type="ChEBI" id="CHEBI:15377"/>
        <dbReference type="ChEBI" id="CHEBI:28938"/>
        <dbReference type="ChEBI" id="CHEBI:35757"/>
        <dbReference type="ChEBI" id="CHEBI:83628"/>
        <dbReference type="EC" id="3.5.1.4"/>
    </reaction>
</comment>
<feature type="binding site" evidence="6">
    <location>
        <position position="173"/>
    </location>
    <ligand>
        <name>substrate</name>
    </ligand>
</feature>
<dbReference type="EC" id="3.5.1.4" evidence="3"/>